<dbReference type="EMBL" id="CAJNNV010003050">
    <property type="protein sequence ID" value="CAE8588310.1"/>
    <property type="molecule type" value="Genomic_DNA"/>
</dbReference>
<comment type="caution">
    <text evidence="3">The sequence shown here is derived from an EMBL/GenBank/DDBJ whole genome shotgun (WGS) entry which is preliminary data.</text>
</comment>
<feature type="region of interest" description="Disordered" evidence="1">
    <location>
        <begin position="43"/>
        <end position="62"/>
    </location>
</feature>
<protein>
    <submittedName>
        <fullName evidence="3">Uncharacterized protein</fullName>
    </submittedName>
</protein>
<organism evidence="3 4">
    <name type="scientific">Polarella glacialis</name>
    <name type="common">Dinoflagellate</name>
    <dbReference type="NCBI Taxonomy" id="89957"/>
    <lineage>
        <taxon>Eukaryota</taxon>
        <taxon>Sar</taxon>
        <taxon>Alveolata</taxon>
        <taxon>Dinophyceae</taxon>
        <taxon>Suessiales</taxon>
        <taxon>Suessiaceae</taxon>
        <taxon>Polarella</taxon>
    </lineage>
</organism>
<name>A0A813GKI4_POLGL</name>
<keyword evidence="4" id="KW-1185">Reference proteome</keyword>
<sequence>MSARLLGQRVVVELDFKSRVLTGIVIFELELFGLRPVGSRSLDLPGEQLPGQTLPAESRGQPLQLTEQLPGQALRAESREQPLPLIVQLPRLSTAGAVSLRRGHRQHSTSTECDSDISTNLAIFEAAQC</sequence>
<reference evidence="3" key="1">
    <citation type="submission" date="2021-02" db="EMBL/GenBank/DDBJ databases">
        <authorList>
            <person name="Dougan E. K."/>
            <person name="Rhodes N."/>
            <person name="Thang M."/>
            <person name="Chan C."/>
        </authorList>
    </citation>
    <scope>NUCLEOTIDE SEQUENCE</scope>
</reference>
<accession>A0A813GKI4</accession>
<evidence type="ECO:0000313" key="2">
    <source>
        <dbReference type="EMBL" id="CAE8588310.1"/>
    </source>
</evidence>
<dbReference type="EMBL" id="CAJNNV010029092">
    <property type="protein sequence ID" value="CAE8627009.1"/>
    <property type="molecule type" value="Genomic_DNA"/>
</dbReference>
<dbReference type="Proteomes" id="UP000654075">
    <property type="component" value="Unassembled WGS sequence"/>
</dbReference>
<dbReference type="AlphaFoldDB" id="A0A813GKI4"/>
<evidence type="ECO:0000313" key="3">
    <source>
        <dbReference type="EMBL" id="CAE8627009.1"/>
    </source>
</evidence>
<evidence type="ECO:0000256" key="1">
    <source>
        <dbReference type="SAM" id="MobiDB-lite"/>
    </source>
</evidence>
<gene>
    <name evidence="3" type="ORF">PGLA1383_LOCUS43884</name>
    <name evidence="2" type="ORF">PGLA1383_LOCUS7112</name>
</gene>
<proteinExistence type="predicted"/>
<evidence type="ECO:0000313" key="4">
    <source>
        <dbReference type="Proteomes" id="UP000654075"/>
    </source>
</evidence>